<organism evidence="2 3">
    <name type="scientific">Pendulispora rubella</name>
    <dbReference type="NCBI Taxonomy" id="2741070"/>
    <lineage>
        <taxon>Bacteria</taxon>
        <taxon>Pseudomonadati</taxon>
        <taxon>Myxococcota</taxon>
        <taxon>Myxococcia</taxon>
        <taxon>Myxococcales</taxon>
        <taxon>Sorangiineae</taxon>
        <taxon>Pendulisporaceae</taxon>
        <taxon>Pendulispora</taxon>
    </lineage>
</organism>
<dbReference type="EMBL" id="CP089983">
    <property type="protein sequence ID" value="WXB08177.1"/>
    <property type="molecule type" value="Genomic_DNA"/>
</dbReference>
<evidence type="ECO:0000313" key="2">
    <source>
        <dbReference type="EMBL" id="WXB08177.1"/>
    </source>
</evidence>
<feature type="compositionally biased region" description="Low complexity" evidence="1">
    <location>
        <begin position="176"/>
        <end position="190"/>
    </location>
</feature>
<feature type="compositionally biased region" description="Gly residues" evidence="1">
    <location>
        <begin position="193"/>
        <end position="206"/>
    </location>
</feature>
<sequence>MGLLRGIAPAVVATALVGAVVIPACGSLGDGEGSISGTLNVPNCWSGDFKLAPDFYAGIPYRDSVQLRIQHGGDFETFSDGVMILVDDVHAIRGDPGHASRLGQPLKVSLPVGVYPPGVPITPDPDPGLVHLTLYLQRTCRTQNVALHAVSAASLNANGTCDAIDSGEPFIGPCQGGASPPGADAGAGDDAGADGGNGNADGGADGGTSTPPKVGYSTITFDHLYNAVPEESNAAERLSEGSFEVYLVDPREICPGGLGPPPRCRGHLTGKFRFYFERGRPGQPFP</sequence>
<dbReference type="Proteomes" id="UP001374803">
    <property type="component" value="Chromosome"/>
</dbReference>
<proteinExistence type="predicted"/>
<reference evidence="2" key="1">
    <citation type="submission" date="2021-12" db="EMBL/GenBank/DDBJ databases">
        <title>Discovery of the Pendulisporaceae a myxobacterial family with distinct sporulation behavior and unique specialized metabolism.</title>
        <authorList>
            <person name="Garcia R."/>
            <person name="Popoff A."/>
            <person name="Bader C.D."/>
            <person name="Loehr J."/>
            <person name="Walesch S."/>
            <person name="Walt C."/>
            <person name="Boldt J."/>
            <person name="Bunk B."/>
            <person name="Haeckl F.J.F.P.J."/>
            <person name="Gunesch A.P."/>
            <person name="Birkelbach J."/>
            <person name="Nuebel U."/>
            <person name="Pietschmann T."/>
            <person name="Bach T."/>
            <person name="Mueller R."/>
        </authorList>
    </citation>
    <scope>NUCLEOTIDE SEQUENCE</scope>
    <source>
        <strain evidence="2">MSr11367</strain>
    </source>
</reference>
<gene>
    <name evidence="2" type="ORF">LVJ94_13150</name>
</gene>
<protein>
    <submittedName>
        <fullName evidence="2">Uncharacterized protein</fullName>
    </submittedName>
</protein>
<keyword evidence="3" id="KW-1185">Reference proteome</keyword>
<evidence type="ECO:0000256" key="1">
    <source>
        <dbReference type="SAM" id="MobiDB-lite"/>
    </source>
</evidence>
<accession>A0ABZ2LBM9</accession>
<name>A0ABZ2LBM9_9BACT</name>
<feature type="region of interest" description="Disordered" evidence="1">
    <location>
        <begin position="172"/>
        <end position="215"/>
    </location>
</feature>
<dbReference type="RefSeq" id="WP_394837852.1">
    <property type="nucleotide sequence ID" value="NZ_CP089929.1"/>
</dbReference>
<evidence type="ECO:0000313" key="3">
    <source>
        <dbReference type="Proteomes" id="UP001374803"/>
    </source>
</evidence>